<dbReference type="SUPFAM" id="SSF51735">
    <property type="entry name" value="NAD(P)-binding Rossmann-fold domains"/>
    <property type="match status" value="1"/>
</dbReference>
<evidence type="ECO:0000256" key="1">
    <source>
        <dbReference type="ARBA" id="ARBA00007870"/>
    </source>
</evidence>
<dbReference type="EMBL" id="JAFLQW010000193">
    <property type="protein sequence ID" value="MBO0348843.1"/>
    <property type="molecule type" value="Genomic_DNA"/>
</dbReference>
<dbReference type="NCBIfam" id="NF004887">
    <property type="entry name" value="PRK06249.1"/>
    <property type="match status" value="1"/>
</dbReference>
<evidence type="ECO:0000256" key="4">
    <source>
        <dbReference type="RuleBase" id="RU362068"/>
    </source>
</evidence>
<feature type="domain" description="Ketopantoate reductase C-terminal" evidence="6">
    <location>
        <begin position="191"/>
        <end position="313"/>
    </location>
</feature>
<sequence>MGTELQSGTNRSYAIIGTGAIGGFYGAKLQQAGCEVHFLLHRDYELVRQRGLRVDSVWGNFTLDSLNVYNDVHQMPACDVVIVALKTTRNSLLTSLLPPVLKESGAVLMLQNGLGNEEAIAPIVGKTHILGGLCFICSNKVAEGHIHHLDYGTITIGEYAPDYQPLGITATLRDIAGDFEIAGIPIQFAEDLLLARWKKLVWNIPYNGLSVVLNARTDEIMGNEYTSLLSEQLMREVVAVAAAYNREIPESFIQKMLDHTANMKPYITSMKLDYDQHRSIEVESIVGNPLQSAIAKNIPVPKMAMLYAQLNFINTQITAKSPLSSS</sequence>
<dbReference type="SUPFAM" id="SSF48179">
    <property type="entry name" value="6-phosphogluconate dehydrogenase C-terminal domain-like"/>
    <property type="match status" value="1"/>
</dbReference>
<accession>A0ABS3FNZ1</accession>
<dbReference type="InterPro" id="IPR013328">
    <property type="entry name" value="6PGD_dom2"/>
</dbReference>
<comment type="caution">
    <text evidence="7">The sequence shown here is derived from an EMBL/GenBank/DDBJ whole genome shotgun (WGS) entry which is preliminary data.</text>
</comment>
<dbReference type="NCBIfam" id="TIGR00745">
    <property type="entry name" value="apbA_panE"/>
    <property type="match status" value="1"/>
</dbReference>
<evidence type="ECO:0000259" key="5">
    <source>
        <dbReference type="Pfam" id="PF02558"/>
    </source>
</evidence>
<dbReference type="PANTHER" id="PTHR21708:SF26">
    <property type="entry name" value="2-DEHYDROPANTOATE 2-REDUCTASE"/>
    <property type="match status" value="1"/>
</dbReference>
<dbReference type="InterPro" id="IPR036291">
    <property type="entry name" value="NAD(P)-bd_dom_sf"/>
</dbReference>
<dbReference type="Proteomes" id="UP000664844">
    <property type="component" value="Unassembled WGS sequence"/>
</dbReference>
<comment type="function">
    <text evidence="4">Catalyzes the NADPH-dependent reduction of ketopantoate into pantoic acid.</text>
</comment>
<name>A0ABS3FNZ1_9CYAN</name>
<protein>
    <recommendedName>
        <fullName evidence="4">2-dehydropantoate 2-reductase</fullName>
        <ecNumber evidence="4">1.1.1.169</ecNumber>
    </recommendedName>
    <alternativeName>
        <fullName evidence="4">Ketopantoate reductase</fullName>
    </alternativeName>
</protein>
<comment type="pathway">
    <text evidence="4">Cofactor biosynthesis; (R)-pantothenate biosynthesis; (R)-pantoate from 3-methyl-2-oxobutanoate: step 2/2.</text>
</comment>
<dbReference type="Pfam" id="PF08546">
    <property type="entry name" value="ApbA_C"/>
    <property type="match status" value="1"/>
</dbReference>
<gene>
    <name evidence="7" type="ORF">J0895_06960</name>
</gene>
<keyword evidence="8" id="KW-1185">Reference proteome</keyword>
<reference evidence="7 8" key="1">
    <citation type="submission" date="2021-03" db="EMBL/GenBank/DDBJ databases">
        <title>Metabolic Capacity of the Antarctic Cyanobacterium Phormidium pseudopriestleyi that Sustains Oxygenic Photosynthesis in the Presence of Hydrogen Sulfide.</title>
        <authorList>
            <person name="Lumian J.E."/>
            <person name="Jungblut A.D."/>
            <person name="Dillon M.L."/>
            <person name="Hawes I."/>
            <person name="Doran P.T."/>
            <person name="Mackey T.J."/>
            <person name="Dick G.J."/>
            <person name="Grettenberger C.L."/>
            <person name="Sumner D.Y."/>
        </authorList>
    </citation>
    <scope>NUCLEOTIDE SEQUENCE [LARGE SCALE GENOMIC DNA]</scope>
    <source>
        <strain evidence="7 8">FRX01</strain>
    </source>
</reference>
<dbReference type="Gene3D" id="3.40.50.720">
    <property type="entry name" value="NAD(P)-binding Rossmann-like Domain"/>
    <property type="match status" value="1"/>
</dbReference>
<dbReference type="InterPro" id="IPR008927">
    <property type="entry name" value="6-PGluconate_DH-like_C_sf"/>
</dbReference>
<keyword evidence="2 4" id="KW-0521">NADP</keyword>
<dbReference type="EC" id="1.1.1.169" evidence="4"/>
<comment type="catalytic activity">
    <reaction evidence="4">
        <text>(R)-pantoate + NADP(+) = 2-dehydropantoate + NADPH + H(+)</text>
        <dbReference type="Rhea" id="RHEA:16233"/>
        <dbReference type="ChEBI" id="CHEBI:11561"/>
        <dbReference type="ChEBI" id="CHEBI:15378"/>
        <dbReference type="ChEBI" id="CHEBI:15980"/>
        <dbReference type="ChEBI" id="CHEBI:57783"/>
        <dbReference type="ChEBI" id="CHEBI:58349"/>
        <dbReference type="EC" id="1.1.1.169"/>
    </reaction>
</comment>
<keyword evidence="3 4" id="KW-0560">Oxidoreductase</keyword>
<evidence type="ECO:0000259" key="6">
    <source>
        <dbReference type="Pfam" id="PF08546"/>
    </source>
</evidence>
<evidence type="ECO:0000313" key="7">
    <source>
        <dbReference type="EMBL" id="MBO0348843.1"/>
    </source>
</evidence>
<dbReference type="InterPro" id="IPR051402">
    <property type="entry name" value="KPR-Related"/>
</dbReference>
<evidence type="ECO:0000256" key="3">
    <source>
        <dbReference type="ARBA" id="ARBA00023002"/>
    </source>
</evidence>
<dbReference type="GO" id="GO:0008677">
    <property type="term" value="F:2-dehydropantoate 2-reductase activity"/>
    <property type="evidence" value="ECO:0007669"/>
    <property type="project" value="UniProtKB-EC"/>
</dbReference>
<dbReference type="PANTHER" id="PTHR21708">
    <property type="entry name" value="PROBABLE 2-DEHYDROPANTOATE 2-REDUCTASE"/>
    <property type="match status" value="1"/>
</dbReference>
<dbReference type="InterPro" id="IPR003710">
    <property type="entry name" value="ApbA"/>
</dbReference>
<evidence type="ECO:0000313" key="8">
    <source>
        <dbReference type="Proteomes" id="UP000664844"/>
    </source>
</evidence>
<dbReference type="Gene3D" id="1.10.1040.10">
    <property type="entry name" value="N-(1-d-carboxylethyl)-l-norvaline Dehydrogenase, domain 2"/>
    <property type="match status" value="1"/>
</dbReference>
<dbReference type="RefSeq" id="WP_207087384.1">
    <property type="nucleotide sequence ID" value="NZ_JAFLQW010000193.1"/>
</dbReference>
<comment type="similarity">
    <text evidence="1 4">Belongs to the ketopantoate reductase family.</text>
</comment>
<feature type="domain" description="Ketopantoate reductase N-terminal" evidence="5">
    <location>
        <begin position="13"/>
        <end position="160"/>
    </location>
</feature>
<dbReference type="Pfam" id="PF02558">
    <property type="entry name" value="ApbA"/>
    <property type="match status" value="1"/>
</dbReference>
<evidence type="ECO:0000256" key="2">
    <source>
        <dbReference type="ARBA" id="ARBA00022857"/>
    </source>
</evidence>
<proteinExistence type="inferred from homology"/>
<dbReference type="InterPro" id="IPR013752">
    <property type="entry name" value="KPA_reductase"/>
</dbReference>
<keyword evidence="4" id="KW-0566">Pantothenate biosynthesis</keyword>
<organism evidence="7 8">
    <name type="scientific">Phormidium pseudopriestleyi FRX01</name>
    <dbReference type="NCBI Taxonomy" id="1759528"/>
    <lineage>
        <taxon>Bacteria</taxon>
        <taxon>Bacillati</taxon>
        <taxon>Cyanobacteriota</taxon>
        <taxon>Cyanophyceae</taxon>
        <taxon>Oscillatoriophycideae</taxon>
        <taxon>Oscillatoriales</taxon>
        <taxon>Oscillatoriaceae</taxon>
        <taxon>Phormidium</taxon>
    </lineage>
</organism>
<dbReference type="InterPro" id="IPR013332">
    <property type="entry name" value="KPR_N"/>
</dbReference>